<dbReference type="RefSeq" id="XP_002544566.1">
    <property type="nucleotide sequence ID" value="XM_002544520.1"/>
</dbReference>
<feature type="transmembrane region" description="Helical" evidence="6">
    <location>
        <begin position="326"/>
        <end position="345"/>
    </location>
</feature>
<dbReference type="InterPro" id="IPR008253">
    <property type="entry name" value="Marvel"/>
</dbReference>
<dbReference type="EMBL" id="CH476616">
    <property type="protein sequence ID" value="EEP79237.1"/>
    <property type="molecule type" value="Genomic_DNA"/>
</dbReference>
<dbReference type="GeneID" id="8444786"/>
<evidence type="ECO:0000256" key="1">
    <source>
        <dbReference type="ARBA" id="ARBA00004141"/>
    </source>
</evidence>
<dbReference type="PANTHER" id="PTHR37451">
    <property type="entry name" value="MARVEL DOMAIN"/>
    <property type="match status" value="1"/>
</dbReference>
<evidence type="ECO:0000256" key="3">
    <source>
        <dbReference type="ARBA" id="ARBA00022989"/>
    </source>
</evidence>
<feature type="transmembrane region" description="Helical" evidence="6">
    <location>
        <begin position="357"/>
        <end position="380"/>
    </location>
</feature>
<dbReference type="eggNOG" id="ENOG502S522">
    <property type="taxonomic scope" value="Eukaryota"/>
</dbReference>
<dbReference type="GO" id="GO:0016020">
    <property type="term" value="C:membrane"/>
    <property type="evidence" value="ECO:0007669"/>
    <property type="project" value="UniProtKB-SubCell"/>
</dbReference>
<comment type="subcellular location">
    <subcellularLocation>
        <location evidence="1">Membrane</location>
        <topology evidence="1">Multi-pass membrane protein</topology>
    </subcellularLocation>
</comment>
<dbReference type="HOGENOM" id="CLU_624375_0_0_1"/>
<feature type="region of interest" description="Disordered" evidence="5">
    <location>
        <begin position="169"/>
        <end position="191"/>
    </location>
</feature>
<sequence>MTFQTLNINFRFLTNSARPARDESLRFQILAHFQSLDLEYETIVNGTDPDAQIIVEVVLQFAILRRGSSWEWLSTQVWIRPFKDSVHALGKEPQNTRIAAFSPSSAGQAAVTPMRASEQPRTLHQAEGILNLALVCSPNFLAGCFNLRKSSFCRPIVSREQSLQMLGTRRGSMDQNEPVKSAGRELVPGKKTSGGKAMRVWCSAVEREYYHHPAHENYSGNQKKTGLLCMNFPSVYKAAVGPRGRRCASLDLYPIHTNGNTPVILAINYPTERIKGLYQTFKESKTMENGPVSLGLRGVQAVFGIIVLGLTAYIASELSFFTSDIINFMIFNGVWTAFIVVPYMILAPMFFPIAAHLYAIIAVDAVTMIFWFAGFIALAARIPTNSDCNGNPICGSYKAATAFGAFEWALFVATLVLVVLPVVRNRGGPKPNEGVAPAV</sequence>
<dbReference type="AlphaFoldDB" id="C4JMM5"/>
<keyword evidence="9" id="KW-1185">Reference proteome</keyword>
<dbReference type="STRING" id="336963.C4JMM5"/>
<accession>C4JMM5</accession>
<protein>
    <recommendedName>
        <fullName evidence="7">MARVEL domain-containing protein</fullName>
    </recommendedName>
</protein>
<evidence type="ECO:0000256" key="6">
    <source>
        <dbReference type="SAM" id="Phobius"/>
    </source>
</evidence>
<feature type="domain" description="MARVEL" evidence="7">
    <location>
        <begin position="294"/>
        <end position="417"/>
    </location>
</feature>
<gene>
    <name evidence="8" type="ORF">UREG_04083</name>
</gene>
<reference evidence="9" key="1">
    <citation type="journal article" date="2009" name="Genome Res.">
        <title>Comparative genomic analyses of the human fungal pathogens Coccidioides and their relatives.</title>
        <authorList>
            <person name="Sharpton T.J."/>
            <person name="Stajich J.E."/>
            <person name="Rounsley S.D."/>
            <person name="Gardner M.J."/>
            <person name="Wortman J.R."/>
            <person name="Jordar V.S."/>
            <person name="Maiti R."/>
            <person name="Kodira C.D."/>
            <person name="Neafsey D.E."/>
            <person name="Zeng Q."/>
            <person name="Hung C.-Y."/>
            <person name="McMahan C."/>
            <person name="Muszewska A."/>
            <person name="Grynberg M."/>
            <person name="Mandel M.A."/>
            <person name="Kellner E.M."/>
            <person name="Barker B.M."/>
            <person name="Galgiani J.N."/>
            <person name="Orbach M.J."/>
            <person name="Kirkland T.N."/>
            <person name="Cole G.T."/>
            <person name="Henn M.R."/>
            <person name="Birren B.W."/>
            <person name="Taylor J.W."/>
        </authorList>
    </citation>
    <scope>NUCLEOTIDE SEQUENCE [LARGE SCALE GENOMIC DNA]</scope>
    <source>
        <strain evidence="9">UAMH 1704</strain>
    </source>
</reference>
<evidence type="ECO:0000256" key="5">
    <source>
        <dbReference type="SAM" id="MobiDB-lite"/>
    </source>
</evidence>
<feature type="transmembrane region" description="Helical" evidence="6">
    <location>
        <begin position="294"/>
        <end position="314"/>
    </location>
</feature>
<name>C4JMM5_UNCRE</name>
<dbReference type="InParanoid" id="C4JMM5"/>
<keyword evidence="3 6" id="KW-1133">Transmembrane helix</keyword>
<organism evidence="8 9">
    <name type="scientific">Uncinocarpus reesii (strain UAMH 1704)</name>
    <dbReference type="NCBI Taxonomy" id="336963"/>
    <lineage>
        <taxon>Eukaryota</taxon>
        <taxon>Fungi</taxon>
        <taxon>Dikarya</taxon>
        <taxon>Ascomycota</taxon>
        <taxon>Pezizomycotina</taxon>
        <taxon>Eurotiomycetes</taxon>
        <taxon>Eurotiomycetidae</taxon>
        <taxon>Onygenales</taxon>
        <taxon>Onygenaceae</taxon>
        <taxon>Uncinocarpus</taxon>
    </lineage>
</organism>
<proteinExistence type="predicted"/>
<evidence type="ECO:0000313" key="9">
    <source>
        <dbReference type="Proteomes" id="UP000002058"/>
    </source>
</evidence>
<feature type="transmembrane region" description="Helical" evidence="6">
    <location>
        <begin position="400"/>
        <end position="423"/>
    </location>
</feature>
<keyword evidence="2 6" id="KW-0812">Transmembrane</keyword>
<dbReference type="Proteomes" id="UP000002058">
    <property type="component" value="Unassembled WGS sequence"/>
</dbReference>
<dbReference type="VEuPathDB" id="FungiDB:UREG_04083"/>
<evidence type="ECO:0000259" key="7">
    <source>
        <dbReference type="Pfam" id="PF01284"/>
    </source>
</evidence>
<evidence type="ECO:0000313" key="8">
    <source>
        <dbReference type="EMBL" id="EEP79237.1"/>
    </source>
</evidence>
<dbReference type="OrthoDB" id="2117453at2759"/>
<keyword evidence="4 6" id="KW-0472">Membrane</keyword>
<evidence type="ECO:0000256" key="4">
    <source>
        <dbReference type="ARBA" id="ARBA00023136"/>
    </source>
</evidence>
<evidence type="ECO:0000256" key="2">
    <source>
        <dbReference type="ARBA" id="ARBA00022692"/>
    </source>
</evidence>
<dbReference type="Pfam" id="PF01284">
    <property type="entry name" value="MARVEL"/>
    <property type="match status" value="1"/>
</dbReference>
<dbReference type="KEGG" id="ure:UREG_04083"/>
<dbReference type="PANTHER" id="PTHR37451:SF1">
    <property type="entry name" value="MARVEL DOMAIN-CONTAINING PROTEIN"/>
    <property type="match status" value="1"/>
</dbReference>